<dbReference type="InterPro" id="IPR007570">
    <property type="entry name" value="Uncharacterised_Ycf23"/>
</dbReference>
<gene>
    <name evidence="5" type="primary">ycf23</name>
</gene>
<protein>
    <recommendedName>
        <fullName evidence="3">Uncharacterized protein ycf23</fullName>
    </recommendedName>
</protein>
<name>A0A4D6WQX3_9FLOR</name>
<keyword evidence="4 5" id="KW-0934">Plastid</keyword>
<dbReference type="GO" id="GO:0009536">
    <property type="term" value="C:plastid"/>
    <property type="evidence" value="ECO:0007669"/>
    <property type="project" value="UniProtKB-SubCell"/>
</dbReference>
<sequence>MNLFHAQLCSLFKSKKIIKIISGLNNTNINQIIRITKSAELSGASYIDIIANPKIVSIIKSITFLPICVSSIDPLQLYNCVLAGADLVEIGNFDSLYEKNLNFSSIQVIQLAQYTRLLIRNRDIAVTIPNKLSLHDQINLAKDLERLNINIIQTEGFFSKNNIISPINMINDQIIYSTTKSSEALASTYIISKYINLPVIAASGIDYISSSVAIFYGASGIGISSSVKYKKTIYDMTYYIDQILYSIYIQNNSNSNISYTILRKQIYDFILIYGLNNIYCNM</sequence>
<dbReference type="PANTHER" id="PTHR36895:SF1">
    <property type="entry name" value="YCF23 PROTEIN"/>
    <property type="match status" value="1"/>
</dbReference>
<dbReference type="Pfam" id="PF04481">
    <property type="entry name" value="DUF561"/>
    <property type="match status" value="1"/>
</dbReference>
<reference evidence="5" key="2">
    <citation type="submission" date="2019-04" db="EMBL/GenBank/DDBJ databases">
        <authorList>
            <person name="Pasella M."/>
        </authorList>
    </citation>
    <scope>NUCLEOTIDE SEQUENCE</scope>
    <source>
        <strain evidence="5">PD2928_3</strain>
    </source>
</reference>
<dbReference type="PANTHER" id="PTHR36895">
    <property type="match status" value="1"/>
</dbReference>
<dbReference type="AlphaFoldDB" id="A0A4D6WQX3"/>
<evidence type="ECO:0000256" key="3">
    <source>
        <dbReference type="ARBA" id="ARBA00021523"/>
    </source>
</evidence>
<evidence type="ECO:0000313" key="5">
    <source>
        <dbReference type="EMBL" id="QCI05602.1"/>
    </source>
</evidence>
<dbReference type="InterPro" id="IPR011060">
    <property type="entry name" value="RibuloseP-bd_barrel"/>
</dbReference>
<organism evidence="5">
    <name type="scientific">Cryptopleura ramosa</name>
    <dbReference type="NCBI Taxonomy" id="131094"/>
    <lineage>
        <taxon>Eukaryota</taxon>
        <taxon>Rhodophyta</taxon>
        <taxon>Florideophyceae</taxon>
        <taxon>Rhodymeniophycidae</taxon>
        <taxon>Ceramiales</taxon>
        <taxon>Delesseriaceae</taxon>
        <taxon>Cryptopleura</taxon>
    </lineage>
</organism>
<comment type="similarity">
    <text evidence="2">Belongs to the ycf23 family.</text>
</comment>
<evidence type="ECO:0000256" key="4">
    <source>
        <dbReference type="ARBA" id="ARBA00022640"/>
    </source>
</evidence>
<comment type="subcellular location">
    <subcellularLocation>
        <location evidence="1">Plastid</location>
    </subcellularLocation>
</comment>
<dbReference type="EMBL" id="MK814635">
    <property type="protein sequence ID" value="QCI05602.1"/>
    <property type="molecule type" value="Genomic_DNA"/>
</dbReference>
<evidence type="ECO:0000256" key="1">
    <source>
        <dbReference type="ARBA" id="ARBA00004474"/>
    </source>
</evidence>
<geneLocation type="plastid" evidence="5"/>
<accession>A0A4D6WQX3</accession>
<dbReference type="SUPFAM" id="SSF51366">
    <property type="entry name" value="Ribulose-phoshate binding barrel"/>
    <property type="match status" value="1"/>
</dbReference>
<proteinExistence type="inferred from homology"/>
<evidence type="ECO:0000256" key="2">
    <source>
        <dbReference type="ARBA" id="ARBA00009664"/>
    </source>
</evidence>
<reference evidence="5" key="1">
    <citation type="journal article" date="2019" name="Mol. Phylogenet. Evol.">
        <title>Morphological evolution and classification of the red algal order Ceramiales inferred using plastid phylogenomics.</title>
        <authorList>
            <person name="Diaz-Tapia P."/>
            <person name="Pasella M.M."/>
            <person name="Verbruggen H."/>
            <person name="Maggs C.A."/>
        </authorList>
    </citation>
    <scope>NUCLEOTIDE SEQUENCE</scope>
    <source>
        <strain evidence="5">PD2928_3</strain>
    </source>
</reference>